<reference evidence="1" key="1">
    <citation type="submission" date="2014-09" db="EMBL/GenBank/DDBJ databases">
        <authorList>
            <person name="Magalhaes I.L.F."/>
            <person name="Oliveira U."/>
            <person name="Santos F.R."/>
            <person name="Vidigal T.H.D.A."/>
            <person name="Brescovit A.D."/>
            <person name="Santos A.J."/>
        </authorList>
    </citation>
    <scope>NUCLEOTIDE SEQUENCE</scope>
    <source>
        <tissue evidence="1">Shoot tissue taken approximately 20 cm above the soil surface</tissue>
    </source>
</reference>
<dbReference type="EMBL" id="GBRH01171213">
    <property type="protein sequence ID" value="JAE26683.1"/>
    <property type="molecule type" value="Transcribed_RNA"/>
</dbReference>
<organism evidence="1">
    <name type="scientific">Arundo donax</name>
    <name type="common">Giant reed</name>
    <name type="synonym">Donax arundinaceus</name>
    <dbReference type="NCBI Taxonomy" id="35708"/>
    <lineage>
        <taxon>Eukaryota</taxon>
        <taxon>Viridiplantae</taxon>
        <taxon>Streptophyta</taxon>
        <taxon>Embryophyta</taxon>
        <taxon>Tracheophyta</taxon>
        <taxon>Spermatophyta</taxon>
        <taxon>Magnoliopsida</taxon>
        <taxon>Liliopsida</taxon>
        <taxon>Poales</taxon>
        <taxon>Poaceae</taxon>
        <taxon>PACMAD clade</taxon>
        <taxon>Arundinoideae</taxon>
        <taxon>Arundineae</taxon>
        <taxon>Arundo</taxon>
    </lineage>
</organism>
<dbReference type="AlphaFoldDB" id="A0A0A9H1D7"/>
<proteinExistence type="predicted"/>
<sequence length="38" mass="4490">MIKDINKSLQIMSKAQPKRGYIYTNLGNFLYFHCIVLK</sequence>
<accession>A0A0A9H1D7</accession>
<protein>
    <submittedName>
        <fullName evidence="1">Uncharacterized protein</fullName>
    </submittedName>
</protein>
<name>A0A0A9H1D7_ARUDO</name>
<evidence type="ECO:0000313" key="1">
    <source>
        <dbReference type="EMBL" id="JAE26683.1"/>
    </source>
</evidence>
<reference evidence="1" key="2">
    <citation type="journal article" date="2015" name="Data Brief">
        <title>Shoot transcriptome of the giant reed, Arundo donax.</title>
        <authorList>
            <person name="Barrero R.A."/>
            <person name="Guerrero F.D."/>
            <person name="Moolhuijzen P."/>
            <person name="Goolsby J.A."/>
            <person name="Tidwell J."/>
            <person name="Bellgard S.E."/>
            <person name="Bellgard M.I."/>
        </authorList>
    </citation>
    <scope>NUCLEOTIDE SEQUENCE</scope>
    <source>
        <tissue evidence="1">Shoot tissue taken approximately 20 cm above the soil surface</tissue>
    </source>
</reference>